<keyword evidence="2" id="KW-1185">Reference proteome</keyword>
<protein>
    <submittedName>
        <fullName evidence="1">Uncharacterized protein</fullName>
    </submittedName>
</protein>
<dbReference type="Proteomes" id="UP000008021">
    <property type="component" value="Chromosome 3"/>
</dbReference>
<dbReference type="Gramene" id="OMERI03G37560.2">
    <property type="protein sequence ID" value="OMERI03G37560.2"/>
    <property type="gene ID" value="OMERI03G37560"/>
</dbReference>
<dbReference type="HOGENOM" id="CLU_1236732_0_0_1"/>
<dbReference type="EnsemblPlants" id="OMERI03G37560.2">
    <property type="protein sequence ID" value="OMERI03G37560.2"/>
    <property type="gene ID" value="OMERI03G37560"/>
</dbReference>
<organism evidence="1">
    <name type="scientific">Oryza meridionalis</name>
    <dbReference type="NCBI Taxonomy" id="40149"/>
    <lineage>
        <taxon>Eukaryota</taxon>
        <taxon>Viridiplantae</taxon>
        <taxon>Streptophyta</taxon>
        <taxon>Embryophyta</taxon>
        <taxon>Tracheophyta</taxon>
        <taxon>Spermatophyta</taxon>
        <taxon>Magnoliopsida</taxon>
        <taxon>Liliopsida</taxon>
        <taxon>Poales</taxon>
        <taxon>Poaceae</taxon>
        <taxon>BOP clade</taxon>
        <taxon>Oryzoideae</taxon>
        <taxon>Oryzeae</taxon>
        <taxon>Oryzinae</taxon>
        <taxon>Oryza</taxon>
    </lineage>
</organism>
<evidence type="ECO:0000313" key="2">
    <source>
        <dbReference type="Proteomes" id="UP000008021"/>
    </source>
</evidence>
<accession>A0A0E0D9H8</accession>
<evidence type="ECO:0000313" key="1">
    <source>
        <dbReference type="EnsemblPlants" id="OMERI03G37560.2"/>
    </source>
</evidence>
<reference evidence="1" key="1">
    <citation type="submission" date="2015-04" db="UniProtKB">
        <authorList>
            <consortium name="EnsemblPlants"/>
        </authorList>
    </citation>
    <scope>IDENTIFICATION</scope>
</reference>
<name>A0A0E0D9H8_9ORYZ</name>
<dbReference type="AlphaFoldDB" id="A0A0E0D9H8"/>
<reference evidence="1" key="2">
    <citation type="submission" date="2018-05" db="EMBL/GenBank/DDBJ databases">
        <title>OmerRS3 (Oryza meridionalis Reference Sequence Version 3).</title>
        <authorList>
            <person name="Zhang J."/>
            <person name="Kudrna D."/>
            <person name="Lee S."/>
            <person name="Talag J."/>
            <person name="Welchert J."/>
            <person name="Wing R.A."/>
        </authorList>
    </citation>
    <scope>NUCLEOTIDE SEQUENCE [LARGE SCALE GENOMIC DNA]</scope>
    <source>
        <strain evidence="1">cv. OR44</strain>
    </source>
</reference>
<proteinExistence type="predicted"/>
<sequence length="224" mass="24068">MKISQHHGRLETKIFISFHPIPYTPPPRGALVAAVVIARRLLLLLRRCRAAAVILRVLLLLVGVVEGADGALGDLALEPLDGALREEVELLAGEERLERADAGAVRVAEHVGARQSPGGCFRITVHASTTPPYASTTPPCITTRTTTSGDLTDDDDHELVVISSTDTGTSPPPDADRTSGLLFLLGLPPLMRFQSLRWRYLLSDTAAHDGWPPLPPPCDIVAVD</sequence>